<dbReference type="Pfam" id="PF03729">
    <property type="entry name" value="DUF308"/>
    <property type="match status" value="1"/>
</dbReference>
<gene>
    <name evidence="2" type="ORF">SAMN04488125_12748</name>
</gene>
<dbReference type="Proteomes" id="UP000198804">
    <property type="component" value="Unassembled WGS sequence"/>
</dbReference>
<feature type="transmembrane region" description="Helical" evidence="1">
    <location>
        <begin position="160"/>
        <end position="180"/>
    </location>
</feature>
<accession>A0A1I4L449</accession>
<feature type="transmembrane region" description="Helical" evidence="1">
    <location>
        <begin position="75"/>
        <end position="93"/>
    </location>
</feature>
<feature type="transmembrane region" description="Helical" evidence="1">
    <location>
        <begin position="19"/>
        <end position="37"/>
    </location>
</feature>
<feature type="transmembrane region" description="Helical" evidence="1">
    <location>
        <begin position="99"/>
        <end position="117"/>
    </location>
</feature>
<protein>
    <recommendedName>
        <fullName evidence="4">DUF308 domain-containing protein</fullName>
    </recommendedName>
</protein>
<name>A0A1I4L449_9HYPH</name>
<dbReference type="RefSeq" id="WP_091951155.1">
    <property type="nucleotide sequence ID" value="NZ_FOSV01000027.1"/>
</dbReference>
<reference evidence="3" key="1">
    <citation type="submission" date="2016-10" db="EMBL/GenBank/DDBJ databases">
        <authorList>
            <person name="Varghese N."/>
            <person name="Submissions S."/>
        </authorList>
    </citation>
    <scope>NUCLEOTIDE SEQUENCE [LARGE SCALE GENOMIC DNA]</scope>
    <source>
        <strain evidence="3">CGMCC 1.6474</strain>
    </source>
</reference>
<dbReference type="InterPro" id="IPR005325">
    <property type="entry name" value="DUF308_memb"/>
</dbReference>
<organism evidence="2 3">
    <name type="scientific">Methylorubrum salsuginis</name>
    <dbReference type="NCBI Taxonomy" id="414703"/>
    <lineage>
        <taxon>Bacteria</taxon>
        <taxon>Pseudomonadati</taxon>
        <taxon>Pseudomonadota</taxon>
        <taxon>Alphaproteobacteria</taxon>
        <taxon>Hyphomicrobiales</taxon>
        <taxon>Methylobacteriaceae</taxon>
        <taxon>Methylorubrum</taxon>
    </lineage>
</organism>
<proteinExistence type="predicted"/>
<dbReference type="EMBL" id="FOSV01000027">
    <property type="protein sequence ID" value="SFL85775.1"/>
    <property type="molecule type" value="Genomic_DNA"/>
</dbReference>
<evidence type="ECO:0008006" key="4">
    <source>
        <dbReference type="Google" id="ProtNLM"/>
    </source>
</evidence>
<dbReference type="OrthoDB" id="960912at2"/>
<keyword evidence="1" id="KW-0812">Transmembrane</keyword>
<evidence type="ECO:0000313" key="2">
    <source>
        <dbReference type="EMBL" id="SFL85775.1"/>
    </source>
</evidence>
<keyword evidence="1" id="KW-1133">Transmembrane helix</keyword>
<feature type="transmembrane region" description="Helical" evidence="1">
    <location>
        <begin position="129"/>
        <end position="148"/>
    </location>
</feature>
<keyword evidence="1" id="KW-0472">Membrane</keyword>
<feature type="transmembrane region" description="Helical" evidence="1">
    <location>
        <begin position="43"/>
        <end position="63"/>
    </location>
</feature>
<keyword evidence="3" id="KW-1185">Reference proteome</keyword>
<evidence type="ECO:0000256" key="1">
    <source>
        <dbReference type="SAM" id="Phobius"/>
    </source>
</evidence>
<dbReference type="STRING" id="414703.SAMN04488125_12748"/>
<evidence type="ECO:0000313" key="3">
    <source>
        <dbReference type="Proteomes" id="UP000198804"/>
    </source>
</evidence>
<sequence>MTTVQKTGRDTTHWLSSYYFLRAGVSVGWVAAAFTIGKAMPPAAAALLVAYPAWDAVANVIDARRSGGLAANPSQALNAAASTVVAVAVAVALGSGMHAVLAVFGVWAILSGLLQLATGVRRWQEGAQWAMVLSGAQSALAGGHFIFKANGVSTPAITDIAPYAAFGAAYFLVSAVWLTVAQARKATTERTA</sequence>
<dbReference type="AlphaFoldDB" id="A0A1I4L449"/>